<dbReference type="Proteomes" id="UP000245962">
    <property type="component" value="Unassembled WGS sequence"/>
</dbReference>
<evidence type="ECO:0000313" key="2">
    <source>
        <dbReference type="Proteomes" id="UP000245962"/>
    </source>
</evidence>
<organism evidence="1 2">
    <name type="scientific">Marixanthomonas spongiae</name>
    <dbReference type="NCBI Taxonomy" id="2174845"/>
    <lineage>
        <taxon>Bacteria</taxon>
        <taxon>Pseudomonadati</taxon>
        <taxon>Bacteroidota</taxon>
        <taxon>Flavobacteriia</taxon>
        <taxon>Flavobacteriales</taxon>
        <taxon>Flavobacteriaceae</taxon>
        <taxon>Marixanthomonas</taxon>
    </lineage>
</organism>
<proteinExistence type="predicted"/>
<keyword evidence="2" id="KW-1185">Reference proteome</keyword>
<gene>
    <name evidence="1" type="ORF">DDV96_15325</name>
</gene>
<sequence length="129" mass="15208">MKKEKNENKMNLYFKNDNVIVGLLKNLIKKNTFYHSEGFKVFDEYFFEIELGVSGFDEELIIKGIEELSSDSKWYKINKAEVLTSDINNPYYNIADKKVKFHILKERLIKLRDLTLKEILSSTNKCNSN</sequence>
<name>A0A2U0HT26_9FLAO</name>
<dbReference type="EMBL" id="QEHR01000017">
    <property type="protein sequence ID" value="PVW11987.1"/>
    <property type="molecule type" value="Genomic_DNA"/>
</dbReference>
<accession>A0A2U0HT26</accession>
<dbReference type="AlphaFoldDB" id="A0A2U0HT26"/>
<dbReference type="RefSeq" id="WP_116695656.1">
    <property type="nucleotide sequence ID" value="NZ_QEHR01000017.1"/>
</dbReference>
<reference evidence="1 2" key="1">
    <citation type="submission" date="2018-04" db="EMBL/GenBank/DDBJ databases">
        <title>Marixanthomonas spongiae HN-E44 sp. nov., isolated from a marine sponge.</title>
        <authorList>
            <person name="Luo L."/>
            <person name="Zhuang L."/>
        </authorList>
    </citation>
    <scope>NUCLEOTIDE SEQUENCE [LARGE SCALE GENOMIC DNA]</scope>
    <source>
        <strain evidence="1 2">HN-E44</strain>
    </source>
</reference>
<evidence type="ECO:0000313" key="1">
    <source>
        <dbReference type="EMBL" id="PVW11987.1"/>
    </source>
</evidence>
<protein>
    <submittedName>
        <fullName evidence="1">Uncharacterized protein</fullName>
    </submittedName>
</protein>
<dbReference type="OrthoDB" id="1445094at2"/>
<comment type="caution">
    <text evidence="1">The sequence shown here is derived from an EMBL/GenBank/DDBJ whole genome shotgun (WGS) entry which is preliminary data.</text>
</comment>